<dbReference type="OrthoDB" id="9804993at2"/>
<sequence length="207" mass="22302">MTPSILLLPGIGNSGPGHWQTIWAHTDASMESIGGQDWNRPVCTKWVENLEAAISRAGPDIVLVAHSLGCLQVAHWAQCSRTLVRAALLVAVPDPDRSTFPNEALGFSPLGLKRFAFPSTVVASCNDPYADMDYSQRCAEAWGSRLVNIGPQGHINSASGLGDWLQGRALLEDLVAMSVRPVPDVRSTVHDAKEKNSLHCSQGKPNE</sequence>
<dbReference type="SUPFAM" id="SSF53474">
    <property type="entry name" value="alpha/beta-Hydrolases"/>
    <property type="match status" value="1"/>
</dbReference>
<dbReference type="Proteomes" id="UP000182894">
    <property type="component" value="Unassembled WGS sequence"/>
</dbReference>
<name>A0A1G8RR75_9PSED</name>
<accession>A0A1G8RR75</accession>
<dbReference type="STRING" id="89065.SAMN05216605_12328"/>
<evidence type="ECO:0000313" key="2">
    <source>
        <dbReference type="Proteomes" id="UP000182894"/>
    </source>
</evidence>
<evidence type="ECO:0000313" key="1">
    <source>
        <dbReference type="EMBL" id="SDJ19409.1"/>
    </source>
</evidence>
<proteinExistence type="predicted"/>
<dbReference type="GO" id="GO:0016787">
    <property type="term" value="F:hydrolase activity"/>
    <property type="evidence" value="ECO:0007669"/>
    <property type="project" value="InterPro"/>
</dbReference>
<reference evidence="2" key="1">
    <citation type="submission" date="2016-10" db="EMBL/GenBank/DDBJ databases">
        <authorList>
            <person name="Varghese N."/>
            <person name="Submissions S."/>
        </authorList>
    </citation>
    <scope>NUCLEOTIDE SEQUENCE [LARGE SCALE GENOMIC DNA]</scope>
    <source>
        <strain evidence="2">ATCC 700689</strain>
    </source>
</reference>
<dbReference type="RefSeq" id="WP_074758575.1">
    <property type="nucleotide sequence ID" value="NZ_FNCO01000023.1"/>
</dbReference>
<dbReference type="EMBL" id="FNCO01000023">
    <property type="protein sequence ID" value="SDJ19409.1"/>
    <property type="molecule type" value="Genomic_DNA"/>
</dbReference>
<gene>
    <name evidence="1" type="ORF">SAMN05216605_12328</name>
</gene>
<dbReference type="Pfam" id="PF06821">
    <property type="entry name" value="Ser_hydrolase"/>
    <property type="match status" value="1"/>
</dbReference>
<evidence type="ECO:0008006" key="3">
    <source>
        <dbReference type="Google" id="ProtNLM"/>
    </source>
</evidence>
<dbReference type="InterPro" id="IPR010662">
    <property type="entry name" value="RBBP9/YdeN"/>
</dbReference>
<dbReference type="InterPro" id="IPR029058">
    <property type="entry name" value="AB_hydrolase_fold"/>
</dbReference>
<protein>
    <recommendedName>
        <fullName evidence="3">Alpha/beta hydrolase</fullName>
    </recommendedName>
</protein>
<dbReference type="Gene3D" id="3.40.50.1820">
    <property type="entry name" value="alpha/beta hydrolase"/>
    <property type="match status" value="1"/>
</dbReference>
<organism evidence="1 2">
    <name type="scientific">Pseudomonas abietaniphila</name>
    <dbReference type="NCBI Taxonomy" id="89065"/>
    <lineage>
        <taxon>Bacteria</taxon>
        <taxon>Pseudomonadati</taxon>
        <taxon>Pseudomonadota</taxon>
        <taxon>Gammaproteobacteria</taxon>
        <taxon>Pseudomonadales</taxon>
        <taxon>Pseudomonadaceae</taxon>
        <taxon>Pseudomonas</taxon>
    </lineage>
</organism>
<dbReference type="AlphaFoldDB" id="A0A1G8RR75"/>
<keyword evidence="2" id="KW-1185">Reference proteome</keyword>